<dbReference type="AlphaFoldDB" id="A0A0C3DXR2"/>
<sequence>MGNSCCRLLVVWFPDDIMPRKLVITREDDSSTGASVCTDSKELAWRARVDLKGRVDKVDETNIGFRWIGKGERSKIGII</sequence>
<name>A0A0C3DXR2_9AGAM</name>
<proteinExistence type="predicted"/>
<dbReference type="HOGENOM" id="CLU_2607423_0_0_1"/>
<gene>
    <name evidence="1" type="ORF">SCLCIDRAFT_932722</name>
</gene>
<evidence type="ECO:0000313" key="1">
    <source>
        <dbReference type="EMBL" id="KIM60666.1"/>
    </source>
</evidence>
<reference evidence="2" key="2">
    <citation type="submission" date="2015-01" db="EMBL/GenBank/DDBJ databases">
        <title>Evolutionary Origins and Diversification of the Mycorrhizal Mutualists.</title>
        <authorList>
            <consortium name="DOE Joint Genome Institute"/>
            <consortium name="Mycorrhizal Genomics Consortium"/>
            <person name="Kohler A."/>
            <person name="Kuo A."/>
            <person name="Nagy L.G."/>
            <person name="Floudas D."/>
            <person name="Copeland A."/>
            <person name="Barry K.W."/>
            <person name="Cichocki N."/>
            <person name="Veneault-Fourrey C."/>
            <person name="LaButti K."/>
            <person name="Lindquist E.A."/>
            <person name="Lipzen A."/>
            <person name="Lundell T."/>
            <person name="Morin E."/>
            <person name="Murat C."/>
            <person name="Riley R."/>
            <person name="Ohm R."/>
            <person name="Sun H."/>
            <person name="Tunlid A."/>
            <person name="Henrissat B."/>
            <person name="Grigoriev I.V."/>
            <person name="Hibbett D.S."/>
            <person name="Martin F."/>
        </authorList>
    </citation>
    <scope>NUCLEOTIDE SEQUENCE [LARGE SCALE GENOMIC DNA]</scope>
    <source>
        <strain evidence="2">Foug A</strain>
    </source>
</reference>
<dbReference type="InParanoid" id="A0A0C3DXR2"/>
<reference evidence="1 2" key="1">
    <citation type="submission" date="2014-04" db="EMBL/GenBank/DDBJ databases">
        <authorList>
            <consortium name="DOE Joint Genome Institute"/>
            <person name="Kuo A."/>
            <person name="Kohler A."/>
            <person name="Nagy L.G."/>
            <person name="Floudas D."/>
            <person name="Copeland A."/>
            <person name="Barry K.W."/>
            <person name="Cichocki N."/>
            <person name="Veneault-Fourrey C."/>
            <person name="LaButti K."/>
            <person name="Lindquist E.A."/>
            <person name="Lipzen A."/>
            <person name="Lundell T."/>
            <person name="Morin E."/>
            <person name="Murat C."/>
            <person name="Sun H."/>
            <person name="Tunlid A."/>
            <person name="Henrissat B."/>
            <person name="Grigoriev I.V."/>
            <person name="Hibbett D.S."/>
            <person name="Martin F."/>
            <person name="Nordberg H.P."/>
            <person name="Cantor M.N."/>
            <person name="Hua S.X."/>
        </authorList>
    </citation>
    <scope>NUCLEOTIDE SEQUENCE [LARGE SCALE GENOMIC DNA]</scope>
    <source>
        <strain evidence="1 2">Foug A</strain>
    </source>
</reference>
<accession>A0A0C3DXR2</accession>
<dbReference type="EMBL" id="KN822059">
    <property type="protein sequence ID" value="KIM60666.1"/>
    <property type="molecule type" value="Genomic_DNA"/>
</dbReference>
<evidence type="ECO:0000313" key="2">
    <source>
        <dbReference type="Proteomes" id="UP000053989"/>
    </source>
</evidence>
<protein>
    <submittedName>
        <fullName evidence="1">Uncharacterized protein</fullName>
    </submittedName>
</protein>
<organism evidence="1 2">
    <name type="scientific">Scleroderma citrinum Foug A</name>
    <dbReference type="NCBI Taxonomy" id="1036808"/>
    <lineage>
        <taxon>Eukaryota</taxon>
        <taxon>Fungi</taxon>
        <taxon>Dikarya</taxon>
        <taxon>Basidiomycota</taxon>
        <taxon>Agaricomycotina</taxon>
        <taxon>Agaricomycetes</taxon>
        <taxon>Agaricomycetidae</taxon>
        <taxon>Boletales</taxon>
        <taxon>Sclerodermatineae</taxon>
        <taxon>Sclerodermataceae</taxon>
        <taxon>Scleroderma</taxon>
    </lineage>
</organism>
<dbReference type="Proteomes" id="UP000053989">
    <property type="component" value="Unassembled WGS sequence"/>
</dbReference>
<keyword evidence="2" id="KW-1185">Reference proteome</keyword>